<organism evidence="9 10">
    <name type="scientific">Priapulus caudatus</name>
    <name type="common">Priapulid worm</name>
    <dbReference type="NCBI Taxonomy" id="37621"/>
    <lineage>
        <taxon>Eukaryota</taxon>
        <taxon>Metazoa</taxon>
        <taxon>Ecdysozoa</taxon>
        <taxon>Scalidophora</taxon>
        <taxon>Priapulida</taxon>
        <taxon>Priapulimorpha</taxon>
        <taxon>Priapulimorphida</taxon>
        <taxon>Priapulidae</taxon>
        <taxon>Priapulus</taxon>
    </lineage>
</organism>
<dbReference type="GeneID" id="106814440"/>
<feature type="region of interest" description="Disordered" evidence="6">
    <location>
        <begin position="180"/>
        <end position="204"/>
    </location>
</feature>
<keyword evidence="8" id="KW-0732">Signal</keyword>
<sequence length="507" mass="55405">MAFGRHLCCACLLALLLTKAADGDKHHRNHHKKLNLGDDIDTMSSLLAAPPPDAPSGERTWSDSLLPKPDRHRPPQEVATEKPRDDDDDDGEMHEDSFFLDQIFARYGAAGSRHLMDFSGFEHLLVRLGLATLGPELTQHVYSEHATNNVTHNPLHEHNASLEDAAVAATAVQLKEEVKHRHRRSVDVDGNHDNSHWHPGEHWDAGNASKPVRRCMTPGEILLSLNLHTNDHISEHAFLHVCPAIIYELDIADCVSQLAADRGQGRGQSWTSAVAEAIDENGFDTLFSSIASIPGKVWGYATLAILVISLCGLGGVAVVPLLNRSFYRHVLHFLVALAVGSLSGDALLHLFPHALGIHAQEAGIDEHGVYRTKYDAVWKGMTALGGIFGFFLIEQVIQLAGVWRQERTRRKHLQQKLGAAGYDRMAHPHAVGRKLSSHKRDSILYMEGVFMPTSVSSVALMVIMGDGLHNFSDGMAIGAAFANDIAGGMSTTLAVFCHELPHELGGL</sequence>
<dbReference type="PANTHER" id="PTHR12191">
    <property type="entry name" value="SOLUTE CARRIER FAMILY 39"/>
    <property type="match status" value="1"/>
</dbReference>
<keyword evidence="9" id="KW-1185">Reference proteome</keyword>
<evidence type="ECO:0000256" key="6">
    <source>
        <dbReference type="SAM" id="MobiDB-lite"/>
    </source>
</evidence>
<dbReference type="InterPro" id="IPR050799">
    <property type="entry name" value="ZIP_Transporter"/>
</dbReference>
<dbReference type="RefSeq" id="XP_014674243.1">
    <property type="nucleotide sequence ID" value="XM_014818757.1"/>
</dbReference>
<dbReference type="Pfam" id="PF02535">
    <property type="entry name" value="Zip"/>
    <property type="match status" value="1"/>
</dbReference>
<keyword evidence="5 7" id="KW-0472">Membrane</keyword>
<reference evidence="10" key="1">
    <citation type="submission" date="2025-08" db="UniProtKB">
        <authorList>
            <consortium name="RefSeq"/>
        </authorList>
    </citation>
    <scope>IDENTIFICATION</scope>
</reference>
<evidence type="ECO:0000256" key="2">
    <source>
        <dbReference type="ARBA" id="ARBA00006939"/>
    </source>
</evidence>
<evidence type="ECO:0000313" key="9">
    <source>
        <dbReference type="Proteomes" id="UP000695022"/>
    </source>
</evidence>
<comment type="similarity">
    <text evidence="2">Belongs to the ZIP transporter (TC 2.A.5) family.</text>
</comment>
<dbReference type="PANTHER" id="PTHR12191:SF37">
    <property type="entry name" value="ZINC TRANSPORTER FOI"/>
    <property type="match status" value="1"/>
</dbReference>
<keyword evidence="4 7" id="KW-1133">Transmembrane helix</keyword>
<feature type="signal peptide" evidence="8">
    <location>
        <begin position="1"/>
        <end position="23"/>
    </location>
</feature>
<evidence type="ECO:0000256" key="3">
    <source>
        <dbReference type="ARBA" id="ARBA00022692"/>
    </source>
</evidence>
<evidence type="ECO:0000256" key="4">
    <source>
        <dbReference type="ARBA" id="ARBA00022989"/>
    </source>
</evidence>
<evidence type="ECO:0000256" key="7">
    <source>
        <dbReference type="SAM" id="Phobius"/>
    </source>
</evidence>
<keyword evidence="3 7" id="KW-0812">Transmembrane</keyword>
<feature type="transmembrane region" description="Helical" evidence="7">
    <location>
        <begin position="331"/>
        <end position="351"/>
    </location>
</feature>
<protein>
    <submittedName>
        <fullName evidence="10">Zinc transporter ZIP10-like</fullName>
    </submittedName>
</protein>
<evidence type="ECO:0000256" key="8">
    <source>
        <dbReference type="SAM" id="SignalP"/>
    </source>
</evidence>
<dbReference type="InterPro" id="IPR003689">
    <property type="entry name" value="ZIP"/>
</dbReference>
<feature type="chain" id="PRO_5047197148" evidence="8">
    <location>
        <begin position="24"/>
        <end position="507"/>
    </location>
</feature>
<feature type="transmembrane region" description="Helical" evidence="7">
    <location>
        <begin position="297"/>
        <end position="319"/>
    </location>
</feature>
<proteinExistence type="inferred from homology"/>
<evidence type="ECO:0000256" key="1">
    <source>
        <dbReference type="ARBA" id="ARBA00004141"/>
    </source>
</evidence>
<evidence type="ECO:0000256" key="5">
    <source>
        <dbReference type="ARBA" id="ARBA00023136"/>
    </source>
</evidence>
<feature type="transmembrane region" description="Helical" evidence="7">
    <location>
        <begin position="383"/>
        <end position="403"/>
    </location>
</feature>
<feature type="region of interest" description="Disordered" evidence="6">
    <location>
        <begin position="43"/>
        <end position="93"/>
    </location>
</feature>
<name>A0ABM1EPX2_PRICU</name>
<dbReference type="Proteomes" id="UP000695022">
    <property type="component" value="Unplaced"/>
</dbReference>
<feature type="compositionally biased region" description="Basic and acidic residues" evidence="6">
    <location>
        <begin position="68"/>
        <end position="85"/>
    </location>
</feature>
<evidence type="ECO:0000313" key="10">
    <source>
        <dbReference type="RefSeq" id="XP_014674243.1"/>
    </source>
</evidence>
<gene>
    <name evidence="10" type="primary">LOC106814440</name>
</gene>
<feature type="transmembrane region" description="Helical" evidence="7">
    <location>
        <begin position="443"/>
        <end position="465"/>
    </location>
</feature>
<accession>A0ABM1EPX2</accession>
<comment type="subcellular location">
    <subcellularLocation>
        <location evidence="1">Membrane</location>
        <topology evidence="1">Multi-pass membrane protein</topology>
    </subcellularLocation>
</comment>